<dbReference type="EMBL" id="JASGBP010000001">
    <property type="protein sequence ID" value="MDI9256093.1"/>
    <property type="molecule type" value="Genomic_DNA"/>
</dbReference>
<evidence type="ECO:0000313" key="3">
    <source>
        <dbReference type="Proteomes" id="UP001230035"/>
    </source>
</evidence>
<name>A0ABT6XLY0_9FLAO</name>
<proteinExistence type="predicted"/>
<evidence type="ECO:0000313" key="2">
    <source>
        <dbReference type="EMBL" id="MDI9256093.1"/>
    </source>
</evidence>
<evidence type="ECO:0000256" key="1">
    <source>
        <dbReference type="SAM" id="Phobius"/>
    </source>
</evidence>
<reference evidence="2 3" key="1">
    <citation type="submission" date="2023-05" db="EMBL/GenBank/DDBJ databases">
        <title>Flavobacterium sedimenti sp. nov., isolated from the sediment.</title>
        <authorList>
            <person name="Wu N."/>
        </authorList>
    </citation>
    <scope>NUCLEOTIDE SEQUENCE [LARGE SCALE GENOMIC DNA]</scope>
    <source>
        <strain evidence="2 3">YZ-48</strain>
    </source>
</reference>
<dbReference type="Proteomes" id="UP001230035">
    <property type="component" value="Unassembled WGS sequence"/>
</dbReference>
<feature type="transmembrane region" description="Helical" evidence="1">
    <location>
        <begin position="75"/>
        <end position="93"/>
    </location>
</feature>
<organism evidence="2 3">
    <name type="scientific">Flavobacterium sedimenticola</name>
    <dbReference type="NCBI Taxonomy" id="3043286"/>
    <lineage>
        <taxon>Bacteria</taxon>
        <taxon>Pseudomonadati</taxon>
        <taxon>Bacteroidota</taxon>
        <taxon>Flavobacteriia</taxon>
        <taxon>Flavobacteriales</taxon>
        <taxon>Flavobacteriaceae</taxon>
        <taxon>Flavobacterium</taxon>
    </lineage>
</organism>
<keyword evidence="1" id="KW-0472">Membrane</keyword>
<accession>A0ABT6XLY0</accession>
<sequence length="105" mass="12040">MYPKTAIEYNNVGRKTALATFLIGSLIVALYYFTTYSGVIYISLFYMISFFLLNSIVSISLILFLLKNKKEKKSILVTLFLMSLNLPIGYVYLQLGFKIYAHTNI</sequence>
<feature type="transmembrane region" description="Helical" evidence="1">
    <location>
        <begin position="12"/>
        <end position="33"/>
    </location>
</feature>
<comment type="caution">
    <text evidence="2">The sequence shown here is derived from an EMBL/GenBank/DDBJ whole genome shotgun (WGS) entry which is preliminary data.</text>
</comment>
<dbReference type="RefSeq" id="WP_283237779.1">
    <property type="nucleotide sequence ID" value="NZ_JASGBP010000001.1"/>
</dbReference>
<feature type="transmembrane region" description="Helical" evidence="1">
    <location>
        <begin position="39"/>
        <end position="66"/>
    </location>
</feature>
<keyword evidence="1" id="KW-0812">Transmembrane</keyword>
<gene>
    <name evidence="2" type="ORF">QHT84_01560</name>
</gene>
<keyword evidence="1" id="KW-1133">Transmembrane helix</keyword>
<keyword evidence="3" id="KW-1185">Reference proteome</keyword>
<protein>
    <submittedName>
        <fullName evidence="2">Uncharacterized protein</fullName>
    </submittedName>
</protein>